<name>X1IY33_9ZZZZ</name>
<dbReference type="EMBL" id="BARU01028466">
    <property type="protein sequence ID" value="GAH70974.1"/>
    <property type="molecule type" value="Genomic_DNA"/>
</dbReference>
<dbReference type="InterPro" id="IPR051913">
    <property type="entry name" value="GH2_Domain-Containing"/>
</dbReference>
<evidence type="ECO:0000259" key="2">
    <source>
        <dbReference type="Pfam" id="PF02837"/>
    </source>
</evidence>
<dbReference type="AlphaFoldDB" id="X1IY33"/>
<dbReference type="SUPFAM" id="SSF49785">
    <property type="entry name" value="Galactose-binding domain-like"/>
    <property type="match status" value="1"/>
</dbReference>
<dbReference type="Pfam" id="PF02837">
    <property type="entry name" value="Glyco_hydro_2_N"/>
    <property type="match status" value="1"/>
</dbReference>
<proteinExistence type="inferred from homology"/>
<dbReference type="GO" id="GO:0004553">
    <property type="term" value="F:hydrolase activity, hydrolyzing O-glycosyl compounds"/>
    <property type="evidence" value="ECO:0007669"/>
    <property type="project" value="InterPro"/>
</dbReference>
<reference evidence="3" key="1">
    <citation type="journal article" date="2014" name="Front. Microbiol.">
        <title>High frequency of phylogenetically diverse reductive dehalogenase-homologous genes in deep subseafloor sedimentary metagenomes.</title>
        <authorList>
            <person name="Kawai M."/>
            <person name="Futagami T."/>
            <person name="Toyoda A."/>
            <person name="Takaki Y."/>
            <person name="Nishi S."/>
            <person name="Hori S."/>
            <person name="Arai W."/>
            <person name="Tsubouchi T."/>
            <person name="Morono Y."/>
            <person name="Uchiyama I."/>
            <person name="Ito T."/>
            <person name="Fujiyama A."/>
            <person name="Inagaki F."/>
            <person name="Takami H."/>
        </authorList>
    </citation>
    <scope>NUCLEOTIDE SEQUENCE</scope>
    <source>
        <strain evidence="3">Expedition CK06-06</strain>
    </source>
</reference>
<dbReference type="InterPro" id="IPR006104">
    <property type="entry name" value="Glyco_hydro_2_N"/>
</dbReference>
<evidence type="ECO:0000256" key="1">
    <source>
        <dbReference type="ARBA" id="ARBA00007401"/>
    </source>
</evidence>
<organism evidence="3">
    <name type="scientific">marine sediment metagenome</name>
    <dbReference type="NCBI Taxonomy" id="412755"/>
    <lineage>
        <taxon>unclassified sequences</taxon>
        <taxon>metagenomes</taxon>
        <taxon>ecological metagenomes</taxon>
    </lineage>
</organism>
<dbReference type="Gene3D" id="2.60.120.260">
    <property type="entry name" value="Galactose-binding domain-like"/>
    <property type="match status" value="1"/>
</dbReference>
<feature type="non-terminal residue" evidence="3">
    <location>
        <position position="1"/>
    </location>
</feature>
<dbReference type="PANTHER" id="PTHR42732">
    <property type="entry name" value="BETA-GALACTOSIDASE"/>
    <property type="match status" value="1"/>
</dbReference>
<comment type="similarity">
    <text evidence="1">Belongs to the glycosyl hydrolase 2 family.</text>
</comment>
<dbReference type="PANTHER" id="PTHR42732:SF2">
    <property type="entry name" value="BETA-MANNOSIDASE"/>
    <property type="match status" value="1"/>
</dbReference>
<accession>X1IY33</accession>
<protein>
    <recommendedName>
        <fullName evidence="2">Glycosyl hydrolases family 2 sugar binding domain-containing protein</fullName>
    </recommendedName>
</protein>
<sequence length="175" mass="20462">GKILVPFPLESALSGVKKKLKRSQRLWYRHYFTIPESWKRKDLLLHFGAVDWETEVWVNGNLIGFHTGGYNPFSFEISSFLNEGLPNELRLAVYDPTNWSMHERGKQTLTPNTAFYTAVSGIWQTVWLEPVNKTRFDSLRMVPDIDKKTLNMFGIINKISKIFSSLRKFYYLSYS</sequence>
<feature type="domain" description="Glycosyl hydrolases family 2 sugar binding" evidence="2">
    <location>
        <begin position="24"/>
        <end position="128"/>
    </location>
</feature>
<dbReference type="InterPro" id="IPR008979">
    <property type="entry name" value="Galactose-bd-like_sf"/>
</dbReference>
<evidence type="ECO:0000313" key="3">
    <source>
        <dbReference type="EMBL" id="GAH70974.1"/>
    </source>
</evidence>
<gene>
    <name evidence="3" type="ORF">S03H2_45432</name>
</gene>
<comment type="caution">
    <text evidence="3">The sequence shown here is derived from an EMBL/GenBank/DDBJ whole genome shotgun (WGS) entry which is preliminary data.</text>
</comment>
<dbReference type="GO" id="GO:0005975">
    <property type="term" value="P:carbohydrate metabolic process"/>
    <property type="evidence" value="ECO:0007669"/>
    <property type="project" value="InterPro"/>
</dbReference>